<protein>
    <submittedName>
        <fullName evidence="1">Uncharacterized protein</fullName>
    </submittedName>
</protein>
<comment type="caution">
    <text evidence="1">The sequence shown here is derived from an EMBL/GenBank/DDBJ whole genome shotgun (WGS) entry which is preliminary data.</text>
</comment>
<dbReference type="EMBL" id="LOTQ01000012">
    <property type="protein sequence ID" value="KVA10308.1"/>
    <property type="molecule type" value="Genomic_DNA"/>
</dbReference>
<accession>A0AAP1CDL0</accession>
<reference evidence="1 2" key="1">
    <citation type="submission" date="2015-11" db="EMBL/GenBank/DDBJ databases">
        <title>Expanding the genomic diversity of Burkholderia species for the development of highly accurate diagnostics.</title>
        <authorList>
            <person name="Sahl J."/>
            <person name="Keim P."/>
            <person name="Wagner D."/>
        </authorList>
    </citation>
    <scope>NUCLEOTIDE SEQUENCE [LARGE SCALE GENOMIC DNA]</scope>
    <source>
        <strain evidence="1 2">RF32-BP12</strain>
    </source>
</reference>
<name>A0AAP1CDL0_9BURK</name>
<organism evidence="1 2">
    <name type="scientific">Burkholderia latens</name>
    <dbReference type="NCBI Taxonomy" id="488446"/>
    <lineage>
        <taxon>Bacteria</taxon>
        <taxon>Pseudomonadati</taxon>
        <taxon>Pseudomonadota</taxon>
        <taxon>Betaproteobacteria</taxon>
        <taxon>Burkholderiales</taxon>
        <taxon>Burkholderiaceae</taxon>
        <taxon>Burkholderia</taxon>
        <taxon>Burkholderia cepacia complex</taxon>
    </lineage>
</organism>
<evidence type="ECO:0000313" key="1">
    <source>
        <dbReference type="EMBL" id="KVA10308.1"/>
    </source>
</evidence>
<sequence length="60" mass="6924">MSMSNAVLPTPCVRTHSRLYAAHMRCTREFTTIKVRLRHDAAQCRLSVPLAASHRPRRKH</sequence>
<proteinExistence type="predicted"/>
<dbReference type="AlphaFoldDB" id="A0AAP1CDL0"/>
<dbReference type="Proteomes" id="UP000056450">
    <property type="component" value="Unassembled WGS sequence"/>
</dbReference>
<evidence type="ECO:0000313" key="2">
    <source>
        <dbReference type="Proteomes" id="UP000056450"/>
    </source>
</evidence>
<gene>
    <name evidence="1" type="ORF">WI41_11745</name>
</gene>